<name>A0A9X9LLC6_GULGU</name>
<evidence type="ECO:0000313" key="2">
    <source>
        <dbReference type="Proteomes" id="UP000269945"/>
    </source>
</evidence>
<gene>
    <name evidence="1" type="ORF">BN2614_LOCUS1</name>
</gene>
<organism evidence="1 2">
    <name type="scientific">Gulo gulo</name>
    <name type="common">Wolverine</name>
    <name type="synonym">Gluton</name>
    <dbReference type="NCBI Taxonomy" id="48420"/>
    <lineage>
        <taxon>Eukaryota</taxon>
        <taxon>Metazoa</taxon>
        <taxon>Chordata</taxon>
        <taxon>Craniata</taxon>
        <taxon>Vertebrata</taxon>
        <taxon>Euteleostomi</taxon>
        <taxon>Mammalia</taxon>
        <taxon>Eutheria</taxon>
        <taxon>Laurasiatheria</taxon>
        <taxon>Carnivora</taxon>
        <taxon>Caniformia</taxon>
        <taxon>Musteloidea</taxon>
        <taxon>Mustelidae</taxon>
        <taxon>Guloninae</taxon>
        <taxon>Gulo</taxon>
    </lineage>
</organism>
<evidence type="ECO:0000313" key="1">
    <source>
        <dbReference type="EMBL" id="VCW76147.1"/>
    </source>
</evidence>
<dbReference type="AlphaFoldDB" id="A0A9X9LLC6"/>
<dbReference type="Proteomes" id="UP000269945">
    <property type="component" value="Unassembled WGS sequence"/>
</dbReference>
<keyword evidence="2" id="KW-1185">Reference proteome</keyword>
<reference evidence="1 2" key="1">
    <citation type="submission" date="2018-10" db="EMBL/GenBank/DDBJ databases">
        <authorList>
            <person name="Ekblom R."/>
            <person name="Jareborg N."/>
        </authorList>
    </citation>
    <scope>NUCLEOTIDE SEQUENCE [LARGE SCALE GENOMIC DNA]</scope>
    <source>
        <tissue evidence="1">Muscle</tissue>
    </source>
</reference>
<sequence length="57" mass="6538">MSVWSGSSQCSQGSRLASWRVCCLLRPRAVLERTWEFERLELGRDLWVVLGAAARWA</sequence>
<dbReference type="EMBL" id="CYRY02006926">
    <property type="protein sequence ID" value="VCW76147.1"/>
    <property type="molecule type" value="Genomic_DNA"/>
</dbReference>
<comment type="caution">
    <text evidence="1">The sequence shown here is derived from an EMBL/GenBank/DDBJ whole genome shotgun (WGS) entry which is preliminary data.</text>
</comment>
<protein>
    <submittedName>
        <fullName evidence="1">Uncharacterized protein</fullName>
    </submittedName>
</protein>
<proteinExistence type="predicted"/>
<accession>A0A9X9LLC6</accession>